<feature type="domain" description="Protein kinase" evidence="2">
    <location>
        <begin position="107"/>
        <end position="477"/>
    </location>
</feature>
<evidence type="ECO:0000259" key="2">
    <source>
        <dbReference type="PROSITE" id="PS50011"/>
    </source>
</evidence>
<sequence>MPSPLPHLIVRRTAVKQTPLTPTRNISAIRSALFRGDRVVTLHNTSRILREHAKSIRVPYHPRHMQHDQLFEWPFGDQYSDSRSSHSSQPKQVGQFIELLEWDGFRLEWIRVLGQGGFGIATLWHVIFEDQSSIKVVIKIPVRENADFDSELDWHLRYGGASHVTQALDIQAMADSVRRRINRGHMIDRGPRFVQTNMDVLVLEYAERGSLYEMMAKASYFGIRFSNKVLWEIWECLVKGVMSMALQPDAAQRWGPDGLDKVLDSLDDVRNIDELLRICTLIDSHDVHFDLEEQNILLSEDAQHSHHPIFKLHDFGDFSHRMRECWQHWKEGDYWKVRRCPKSNRTPPETISKEWDKVDLSNPGPVSRFTGESFDAQHNEVAGRYGTWTNIFTIAKIMEAIITRNWVGHPMTTMNYTAQDRRCTGGSYGWRICRQEHDYIEAELLDLAMQCQYEKPANRPQLAYLLRKICDRKYRGFQELDHETRGFWDGFWALTKTSPVPLSQGPIVEVPGPGNQGNNGLLAAQATNRNMPPSSYARTGNPHVATLRRKSRRSPLSDSSMDSATNARPQTAFAHGSRTERNNPAVITHVAALRRKSHRSPLSASSTDSPTGLYPQPAFTHASRTARTNPAVVTWVPSLRRKSHRSPLSMSSSGSAIHLSHQRPSMFGQTGAGPATNPPLSALGTPVRETNQQKRSAKTSSRSSTSSDRRDAKKQKRVQFGRFPASTAQTITTSAGNAMDISMGDDPESVSMASMMDLDGDGREGEAEAMDEDEEDELMGEDSW</sequence>
<dbReference type="SUPFAM" id="SSF56112">
    <property type="entry name" value="Protein kinase-like (PK-like)"/>
    <property type="match status" value="1"/>
</dbReference>
<protein>
    <recommendedName>
        <fullName evidence="2">Protein kinase domain-containing protein</fullName>
    </recommendedName>
</protein>
<evidence type="ECO:0000313" key="4">
    <source>
        <dbReference type="Proteomes" id="UP000236290"/>
    </source>
</evidence>
<dbReference type="GO" id="GO:0005524">
    <property type="term" value="F:ATP binding"/>
    <property type="evidence" value="ECO:0007669"/>
    <property type="project" value="InterPro"/>
</dbReference>
<organism evidence="3 4">
    <name type="scientific">Trichoderma harzianum</name>
    <name type="common">Hypocrea lixii</name>
    <dbReference type="NCBI Taxonomy" id="5544"/>
    <lineage>
        <taxon>Eukaryota</taxon>
        <taxon>Fungi</taxon>
        <taxon>Dikarya</taxon>
        <taxon>Ascomycota</taxon>
        <taxon>Pezizomycotina</taxon>
        <taxon>Sordariomycetes</taxon>
        <taxon>Hypocreomycetidae</taxon>
        <taxon>Hypocreales</taxon>
        <taxon>Hypocreaceae</taxon>
        <taxon>Trichoderma</taxon>
    </lineage>
</organism>
<dbReference type="InterPro" id="IPR000719">
    <property type="entry name" value="Prot_kinase_dom"/>
</dbReference>
<accession>A0A2K0UBR8</accession>
<feature type="compositionally biased region" description="Acidic residues" evidence="1">
    <location>
        <begin position="767"/>
        <end position="784"/>
    </location>
</feature>
<proteinExistence type="predicted"/>
<reference evidence="3 4" key="1">
    <citation type="submission" date="2017-02" db="EMBL/GenBank/DDBJ databases">
        <title>Genomes of Trichoderma spp. with biocontrol activity.</title>
        <authorList>
            <person name="Gardiner D."/>
            <person name="Kazan K."/>
            <person name="Vos C."/>
            <person name="Harvey P."/>
        </authorList>
    </citation>
    <scope>NUCLEOTIDE SEQUENCE [LARGE SCALE GENOMIC DNA]</scope>
    <source>
        <strain evidence="3 4">Tr1</strain>
    </source>
</reference>
<dbReference type="EMBL" id="MTYI01000054">
    <property type="protein sequence ID" value="PNP55230.1"/>
    <property type="molecule type" value="Genomic_DNA"/>
</dbReference>
<dbReference type="GO" id="GO:0004672">
    <property type="term" value="F:protein kinase activity"/>
    <property type="evidence" value="ECO:0007669"/>
    <property type="project" value="InterPro"/>
</dbReference>
<dbReference type="Gene3D" id="1.10.510.10">
    <property type="entry name" value="Transferase(Phosphotransferase) domain 1"/>
    <property type="match status" value="1"/>
</dbReference>
<gene>
    <name evidence="3" type="ORF">THARTR1_04372</name>
</gene>
<evidence type="ECO:0000313" key="3">
    <source>
        <dbReference type="EMBL" id="PNP55230.1"/>
    </source>
</evidence>
<dbReference type="InterPro" id="IPR011009">
    <property type="entry name" value="Kinase-like_dom_sf"/>
</dbReference>
<evidence type="ECO:0000256" key="1">
    <source>
        <dbReference type="SAM" id="MobiDB-lite"/>
    </source>
</evidence>
<dbReference type="OrthoDB" id="4062651at2759"/>
<dbReference type="PROSITE" id="PS50011">
    <property type="entry name" value="PROTEIN_KINASE_DOM"/>
    <property type="match status" value="1"/>
</dbReference>
<feature type="compositionally biased region" description="Polar residues" evidence="1">
    <location>
        <begin position="600"/>
        <end position="610"/>
    </location>
</feature>
<dbReference type="Proteomes" id="UP000236290">
    <property type="component" value="Unassembled WGS sequence"/>
</dbReference>
<feature type="compositionally biased region" description="Polar residues" evidence="1">
    <location>
        <begin position="554"/>
        <end position="569"/>
    </location>
</feature>
<feature type="region of interest" description="Disordered" evidence="1">
    <location>
        <begin position="531"/>
        <end position="625"/>
    </location>
</feature>
<comment type="caution">
    <text evidence="3">The sequence shown here is derived from an EMBL/GenBank/DDBJ whole genome shotgun (WGS) entry which is preliminary data.</text>
</comment>
<dbReference type="AlphaFoldDB" id="A0A2K0UBR8"/>
<feature type="region of interest" description="Disordered" evidence="1">
    <location>
        <begin position="664"/>
        <end position="723"/>
    </location>
</feature>
<name>A0A2K0UBR8_TRIHA</name>
<feature type="region of interest" description="Disordered" evidence="1">
    <location>
        <begin position="735"/>
        <end position="784"/>
    </location>
</feature>